<dbReference type="PANTHER" id="PTHR42912">
    <property type="entry name" value="METHYLTRANSFERASE"/>
    <property type="match status" value="1"/>
</dbReference>
<dbReference type="Proteomes" id="UP001596989">
    <property type="component" value="Unassembled WGS sequence"/>
</dbReference>
<evidence type="ECO:0000313" key="2">
    <source>
        <dbReference type="EMBL" id="MFD0959090.1"/>
    </source>
</evidence>
<reference evidence="3" key="1">
    <citation type="journal article" date="2019" name="Int. J. Syst. Evol. Microbiol.">
        <title>The Global Catalogue of Microorganisms (GCM) 10K type strain sequencing project: providing services to taxonomists for standard genome sequencing and annotation.</title>
        <authorList>
            <consortium name="The Broad Institute Genomics Platform"/>
            <consortium name="The Broad Institute Genome Sequencing Center for Infectious Disease"/>
            <person name="Wu L."/>
            <person name="Ma J."/>
        </authorList>
    </citation>
    <scope>NUCLEOTIDE SEQUENCE [LARGE SCALE GENOMIC DNA]</scope>
    <source>
        <strain evidence="3">CCUG 59129</strain>
    </source>
</reference>
<organism evidence="2 3">
    <name type="scientific">Paenibacillus chungangensis</name>
    <dbReference type="NCBI Taxonomy" id="696535"/>
    <lineage>
        <taxon>Bacteria</taxon>
        <taxon>Bacillati</taxon>
        <taxon>Bacillota</taxon>
        <taxon>Bacilli</taxon>
        <taxon>Bacillales</taxon>
        <taxon>Paenibacillaceae</taxon>
        <taxon>Paenibacillus</taxon>
    </lineage>
</organism>
<dbReference type="Pfam" id="PF08241">
    <property type="entry name" value="Methyltransf_11"/>
    <property type="match status" value="1"/>
</dbReference>
<accession>A0ABW3HP84</accession>
<dbReference type="Gene3D" id="3.40.50.150">
    <property type="entry name" value="Vaccinia Virus protein VP39"/>
    <property type="match status" value="1"/>
</dbReference>
<dbReference type="PANTHER" id="PTHR42912:SF93">
    <property type="entry name" value="N6-ADENOSINE-METHYLTRANSFERASE TMT1A"/>
    <property type="match status" value="1"/>
</dbReference>
<name>A0ABW3HP84_9BACL</name>
<dbReference type="GO" id="GO:0008168">
    <property type="term" value="F:methyltransferase activity"/>
    <property type="evidence" value="ECO:0007669"/>
    <property type="project" value="UniProtKB-KW"/>
</dbReference>
<dbReference type="InterPro" id="IPR029063">
    <property type="entry name" value="SAM-dependent_MTases_sf"/>
</dbReference>
<comment type="caution">
    <text evidence="2">The sequence shown here is derived from an EMBL/GenBank/DDBJ whole genome shotgun (WGS) entry which is preliminary data.</text>
</comment>
<evidence type="ECO:0000313" key="3">
    <source>
        <dbReference type="Proteomes" id="UP001596989"/>
    </source>
</evidence>
<dbReference type="GO" id="GO:0032259">
    <property type="term" value="P:methylation"/>
    <property type="evidence" value="ECO:0007669"/>
    <property type="project" value="UniProtKB-KW"/>
</dbReference>
<dbReference type="EC" id="2.1.1.-" evidence="2"/>
<keyword evidence="2" id="KW-0808">Transferase</keyword>
<feature type="domain" description="Methyltransferase type 11" evidence="1">
    <location>
        <begin position="51"/>
        <end position="149"/>
    </location>
</feature>
<dbReference type="CDD" id="cd02440">
    <property type="entry name" value="AdoMet_MTases"/>
    <property type="match status" value="1"/>
</dbReference>
<dbReference type="EMBL" id="JBHTJZ010000005">
    <property type="protein sequence ID" value="MFD0959090.1"/>
    <property type="molecule type" value="Genomic_DNA"/>
</dbReference>
<dbReference type="InterPro" id="IPR050508">
    <property type="entry name" value="Methyltransf_Superfamily"/>
</dbReference>
<keyword evidence="2" id="KW-0489">Methyltransferase</keyword>
<sequence length="194" mass="22078">MQNRDSTYRIQKSSLGVEREIERLKIQVQMGWEKEYRNLQWYGLQNGMDILELGSGPGYFTEKLALNLPKSQITPLEIDPILMDKATQTLSSIPQGRVQLVQASVYQTELPDNSFDFAIARLLFLHLHHPVEVAKGIYRVLKPGGKLVIIDVDDGIFGVIHPQVESLHTILTKIAKYQEAHWGNRYLGLHSPDC</sequence>
<dbReference type="RefSeq" id="WP_377562942.1">
    <property type="nucleotide sequence ID" value="NZ_JBHTJZ010000005.1"/>
</dbReference>
<evidence type="ECO:0000259" key="1">
    <source>
        <dbReference type="Pfam" id="PF08241"/>
    </source>
</evidence>
<protein>
    <submittedName>
        <fullName evidence="2">Class I SAM-dependent methyltransferase</fullName>
        <ecNumber evidence="2">2.1.1.-</ecNumber>
    </submittedName>
</protein>
<dbReference type="InterPro" id="IPR013216">
    <property type="entry name" value="Methyltransf_11"/>
</dbReference>
<gene>
    <name evidence="2" type="ORF">ACFQ2I_06765</name>
</gene>
<keyword evidence="3" id="KW-1185">Reference proteome</keyword>
<proteinExistence type="predicted"/>
<dbReference type="SUPFAM" id="SSF53335">
    <property type="entry name" value="S-adenosyl-L-methionine-dependent methyltransferases"/>
    <property type="match status" value="1"/>
</dbReference>